<feature type="domain" description="AGC-kinase C-terminal" evidence="7">
    <location>
        <begin position="42"/>
        <end position="79"/>
    </location>
</feature>
<keyword evidence="2" id="KW-0723">Serine/threonine-protein kinase</keyword>
<dbReference type="GO" id="GO:0005524">
    <property type="term" value="F:ATP binding"/>
    <property type="evidence" value="ECO:0007669"/>
    <property type="project" value="UniProtKB-KW"/>
</dbReference>
<keyword evidence="5" id="KW-0418">Kinase</keyword>
<evidence type="ECO:0000256" key="6">
    <source>
        <dbReference type="ARBA" id="ARBA00022840"/>
    </source>
</evidence>
<keyword evidence="4" id="KW-0547">Nucleotide-binding</keyword>
<keyword evidence="9" id="KW-1185">Reference proteome</keyword>
<comment type="caution">
    <text evidence="8">The sequence shown here is derived from an EMBL/GenBank/DDBJ whole genome shotgun (WGS) entry which is preliminary data.</text>
</comment>
<evidence type="ECO:0000256" key="2">
    <source>
        <dbReference type="ARBA" id="ARBA00022527"/>
    </source>
</evidence>
<feature type="non-terminal residue" evidence="8">
    <location>
        <position position="1"/>
    </location>
</feature>
<reference evidence="8 9" key="1">
    <citation type="submission" date="2024-05" db="EMBL/GenBank/DDBJ databases">
        <title>Genome sequencing and assembly of Indian major carp, Cirrhinus mrigala (Hamilton, 1822).</title>
        <authorList>
            <person name="Mohindra V."/>
            <person name="Chowdhury L.M."/>
            <person name="Lal K."/>
            <person name="Jena J.K."/>
        </authorList>
    </citation>
    <scope>NUCLEOTIDE SEQUENCE [LARGE SCALE GENOMIC DNA]</scope>
    <source>
        <strain evidence="8">CM1030</strain>
        <tissue evidence="8">Blood</tissue>
    </source>
</reference>
<name>A0ABD0NV87_CIRMR</name>
<keyword evidence="6" id="KW-0067">ATP-binding</keyword>
<dbReference type="EC" id="2.7.11.1" evidence="1"/>
<evidence type="ECO:0000256" key="5">
    <source>
        <dbReference type="ARBA" id="ARBA00022777"/>
    </source>
</evidence>
<dbReference type="PANTHER" id="PTHR22988:SF31">
    <property type="entry name" value="SERINE_THREONINE-PROTEIN KINASE MRCK ALPHA"/>
    <property type="match status" value="1"/>
</dbReference>
<evidence type="ECO:0000313" key="8">
    <source>
        <dbReference type="EMBL" id="KAL0165420.1"/>
    </source>
</evidence>
<dbReference type="AlphaFoldDB" id="A0ABD0NV87"/>
<evidence type="ECO:0000256" key="1">
    <source>
        <dbReference type="ARBA" id="ARBA00012513"/>
    </source>
</evidence>
<proteinExistence type="predicted"/>
<accession>A0ABD0NV87</accession>
<dbReference type="InterPro" id="IPR050839">
    <property type="entry name" value="Rho-assoc_Ser/Thr_Kinase"/>
</dbReference>
<keyword evidence="3" id="KW-0808">Transferase</keyword>
<dbReference type="PROSITE" id="PS51285">
    <property type="entry name" value="AGC_KINASE_CTER"/>
    <property type="match status" value="1"/>
</dbReference>
<dbReference type="InterPro" id="IPR011009">
    <property type="entry name" value="Kinase-like_dom_sf"/>
</dbReference>
<dbReference type="Gene3D" id="3.30.200.20">
    <property type="entry name" value="Phosphorylase Kinase, domain 1"/>
    <property type="match status" value="1"/>
</dbReference>
<dbReference type="InterPro" id="IPR000961">
    <property type="entry name" value="AGC-kinase_C"/>
</dbReference>
<dbReference type="SUPFAM" id="SSF56112">
    <property type="entry name" value="Protein kinase-like (PK-like)"/>
    <property type="match status" value="1"/>
</dbReference>
<feature type="non-terminal residue" evidence="8">
    <location>
        <position position="79"/>
    </location>
</feature>
<evidence type="ECO:0000313" key="9">
    <source>
        <dbReference type="Proteomes" id="UP001529510"/>
    </source>
</evidence>
<dbReference type="EMBL" id="JAMKFB020000020">
    <property type="protein sequence ID" value="KAL0165420.1"/>
    <property type="molecule type" value="Genomic_DNA"/>
</dbReference>
<protein>
    <recommendedName>
        <fullName evidence="1">non-specific serine/threonine protein kinase</fullName>
        <ecNumber evidence="1">2.7.11.1</ecNumber>
    </recommendedName>
</protein>
<evidence type="ECO:0000256" key="4">
    <source>
        <dbReference type="ARBA" id="ARBA00022741"/>
    </source>
</evidence>
<dbReference type="Proteomes" id="UP001529510">
    <property type="component" value="Unassembled WGS sequence"/>
</dbReference>
<dbReference type="Gene3D" id="1.10.510.10">
    <property type="entry name" value="Transferase(Phosphotransferase) domain 1"/>
    <property type="match status" value="1"/>
</dbReference>
<dbReference type="GO" id="GO:0004674">
    <property type="term" value="F:protein serine/threonine kinase activity"/>
    <property type="evidence" value="ECO:0007669"/>
    <property type="project" value="UniProtKB-KW"/>
</dbReference>
<evidence type="ECO:0000256" key="3">
    <source>
        <dbReference type="ARBA" id="ARBA00022679"/>
    </source>
</evidence>
<gene>
    <name evidence="8" type="ORF">M9458_041173</name>
</gene>
<evidence type="ECO:0000259" key="7">
    <source>
        <dbReference type="PROSITE" id="PS51285"/>
    </source>
</evidence>
<dbReference type="PANTHER" id="PTHR22988">
    <property type="entry name" value="MYOTONIC DYSTROPHY S/T KINASE-RELATED"/>
    <property type="match status" value="1"/>
</dbReference>
<organism evidence="8 9">
    <name type="scientific">Cirrhinus mrigala</name>
    <name type="common">Mrigala</name>
    <dbReference type="NCBI Taxonomy" id="683832"/>
    <lineage>
        <taxon>Eukaryota</taxon>
        <taxon>Metazoa</taxon>
        <taxon>Chordata</taxon>
        <taxon>Craniata</taxon>
        <taxon>Vertebrata</taxon>
        <taxon>Euteleostomi</taxon>
        <taxon>Actinopterygii</taxon>
        <taxon>Neopterygii</taxon>
        <taxon>Teleostei</taxon>
        <taxon>Ostariophysi</taxon>
        <taxon>Cypriniformes</taxon>
        <taxon>Cyprinidae</taxon>
        <taxon>Labeoninae</taxon>
        <taxon>Labeonini</taxon>
        <taxon>Cirrhinus</taxon>
    </lineage>
</organism>
<sequence length="79" mass="9089">FPLQVTDVSEEAKDLIRRLICSREHRIGQNGIDDFKQHPFFTGIDWDNIRTCEAPYIPEVSSPTDTSNFDVDDDCLKNC</sequence>